<proteinExistence type="predicted"/>
<comment type="caution">
    <text evidence="1">The sequence shown here is derived from an EMBL/GenBank/DDBJ whole genome shotgun (WGS) entry which is preliminary data.</text>
</comment>
<gene>
    <name evidence="1" type="ORF">MENT_LOCUS26330</name>
</gene>
<reference evidence="1 2" key="1">
    <citation type="submission" date="2020-08" db="EMBL/GenBank/DDBJ databases">
        <authorList>
            <person name="Koutsovoulos G."/>
            <person name="Danchin GJ E."/>
        </authorList>
    </citation>
    <scope>NUCLEOTIDE SEQUENCE [LARGE SCALE GENOMIC DNA]</scope>
</reference>
<protein>
    <submittedName>
        <fullName evidence="1">Uncharacterized protein</fullName>
    </submittedName>
</protein>
<dbReference type="Proteomes" id="UP000580250">
    <property type="component" value="Unassembled WGS sequence"/>
</dbReference>
<sequence>MFEKHTAIYVEKHTKQGCGDCPKVEGQCMTCTQNLCNSKSFSRDKIYSCFHTADRKYYTTCAFGIEKCHYGENTDSRFVGCGTCPDGDHDCFDCNTKNCNTNDNLRKAYRCYESNGKITNSKARRCDKMKCYIASTLIGKFLQFTPFGLNLVILGFGTPPPFLFLKVLKNGQSVLGYRTGRAVSLTVSRHLQI</sequence>
<evidence type="ECO:0000313" key="1">
    <source>
        <dbReference type="EMBL" id="CAD2174646.1"/>
    </source>
</evidence>
<name>A0A6V7VI63_MELEN</name>
<organism evidence="1 2">
    <name type="scientific">Meloidogyne enterolobii</name>
    <name type="common">Root-knot nematode worm</name>
    <name type="synonym">Meloidogyne mayaguensis</name>
    <dbReference type="NCBI Taxonomy" id="390850"/>
    <lineage>
        <taxon>Eukaryota</taxon>
        <taxon>Metazoa</taxon>
        <taxon>Ecdysozoa</taxon>
        <taxon>Nematoda</taxon>
        <taxon>Chromadorea</taxon>
        <taxon>Rhabditida</taxon>
        <taxon>Tylenchina</taxon>
        <taxon>Tylenchomorpha</taxon>
        <taxon>Tylenchoidea</taxon>
        <taxon>Meloidogynidae</taxon>
        <taxon>Meloidogyninae</taxon>
        <taxon>Meloidogyne</taxon>
    </lineage>
</organism>
<accession>A0A6V7VI63</accession>
<dbReference type="EMBL" id="CAJEWN010000240">
    <property type="protein sequence ID" value="CAD2174646.1"/>
    <property type="molecule type" value="Genomic_DNA"/>
</dbReference>
<dbReference type="AlphaFoldDB" id="A0A6V7VI63"/>
<evidence type="ECO:0000313" key="2">
    <source>
        <dbReference type="Proteomes" id="UP000580250"/>
    </source>
</evidence>